<proteinExistence type="predicted"/>
<sequence>MNFEKGIYAIEHIDSTFGLYYQMLSLRSFGKIKTYADELADLVKVSKIDTKKFGNNISSHINFKNTYEQFKYGDHKVEWYINDGNKYEQKIDEKTGEELTPTETTAALMRYFHNLFLDSKFYNSTELV</sequence>
<organism evidence="1">
    <name type="scientific">Podoviridae sp. ctG4L18</name>
    <dbReference type="NCBI Taxonomy" id="2825234"/>
    <lineage>
        <taxon>Viruses</taxon>
        <taxon>Duplodnaviria</taxon>
        <taxon>Heunggongvirae</taxon>
        <taxon>Uroviricota</taxon>
        <taxon>Caudoviricetes</taxon>
    </lineage>
</organism>
<evidence type="ECO:0000313" key="1">
    <source>
        <dbReference type="EMBL" id="DAF96212.1"/>
    </source>
</evidence>
<protein>
    <submittedName>
        <fullName evidence="1">Uncharacterized protein</fullName>
    </submittedName>
</protein>
<dbReference type="EMBL" id="BK016114">
    <property type="protein sequence ID" value="DAF96212.1"/>
    <property type="molecule type" value="Genomic_DNA"/>
</dbReference>
<accession>A0A8S5UP68</accession>
<reference evidence="1" key="1">
    <citation type="journal article" date="2021" name="Proc. Natl. Acad. Sci. U.S.A.">
        <title>A Catalog of Tens of Thousands of Viruses from Human Metagenomes Reveals Hidden Associations with Chronic Diseases.</title>
        <authorList>
            <person name="Tisza M.J."/>
            <person name="Buck C.B."/>
        </authorList>
    </citation>
    <scope>NUCLEOTIDE SEQUENCE</scope>
    <source>
        <strain evidence="1">CtG4L18</strain>
    </source>
</reference>
<name>A0A8S5UP68_9CAUD</name>